<evidence type="ECO:0000313" key="1">
    <source>
        <dbReference type="EMBL" id="RIQ11115.1"/>
    </source>
</evidence>
<sequence length="67" mass="7774">MVSVNRIPWLVLDKYFVLLKAEKLAQVRQHAALILLQFEVQYHAKVPWPIGKRAFRICAEASAVRSR</sequence>
<proteinExistence type="predicted"/>
<comment type="caution">
    <text evidence="1">The sequence shown here is derived from an EMBL/GenBank/DDBJ whole genome shotgun (WGS) entry which is preliminary data.</text>
</comment>
<accession>A0A418KGI2</accession>
<dbReference type="Proteomes" id="UP000284057">
    <property type="component" value="Unassembled WGS sequence"/>
</dbReference>
<reference evidence="1 2" key="1">
    <citation type="submission" date="2018-09" db="EMBL/GenBank/DDBJ databases">
        <title>Isolation, diversity and antifungal activity of actinobacteria from wheat.</title>
        <authorList>
            <person name="Han C."/>
        </authorList>
    </citation>
    <scope>NUCLEOTIDE SEQUENCE [LARGE SCALE GENOMIC DNA]</scope>
    <source>
        <strain evidence="1 2">NEAU-YY265</strain>
    </source>
</reference>
<keyword evidence="2" id="KW-1185">Reference proteome</keyword>
<organism evidence="1 2">
    <name type="scientific">Jiangella rhizosphaerae</name>
    <dbReference type="NCBI Taxonomy" id="2293569"/>
    <lineage>
        <taxon>Bacteria</taxon>
        <taxon>Bacillati</taxon>
        <taxon>Actinomycetota</taxon>
        <taxon>Actinomycetes</taxon>
        <taxon>Jiangellales</taxon>
        <taxon>Jiangellaceae</taxon>
        <taxon>Jiangella</taxon>
    </lineage>
</organism>
<name>A0A418KGI2_9ACTN</name>
<protein>
    <submittedName>
        <fullName evidence="1">Uncharacterized protein</fullName>
    </submittedName>
</protein>
<evidence type="ECO:0000313" key="2">
    <source>
        <dbReference type="Proteomes" id="UP000284057"/>
    </source>
</evidence>
<gene>
    <name evidence="1" type="ORF">DY240_29840</name>
</gene>
<dbReference type="AlphaFoldDB" id="A0A418KGI2"/>
<dbReference type="EMBL" id="QUAL01000434">
    <property type="protein sequence ID" value="RIQ11115.1"/>
    <property type="molecule type" value="Genomic_DNA"/>
</dbReference>